<protein>
    <submittedName>
        <fullName evidence="1">Uncharacterized protein</fullName>
    </submittedName>
</protein>
<evidence type="ECO:0000313" key="1">
    <source>
        <dbReference type="EMBL" id="KAL3089404.1"/>
    </source>
</evidence>
<dbReference type="EMBL" id="JBICBT010000986">
    <property type="protein sequence ID" value="KAL3089404.1"/>
    <property type="molecule type" value="Genomic_DNA"/>
</dbReference>
<keyword evidence="2" id="KW-1185">Reference proteome</keyword>
<sequence length="197" mass="22735">MDEFSVLKNSSGVGRRLNDLHVSIYNLLQQWDNENQNCCELLERICQCRIQMMDRMKANGNADNEADLHRQMFITDVILRNSELLCTSIEKFDSFLLRLRKIGPKLAALNDLISSTLSDDTSTSLDDPHQLLQFRAKELLDLFPIVLEMYEQELSFKRDSVVDLAVFDDKDLFTAIISAWKHGIYIEPAIVSLLYPF</sequence>
<reference evidence="1 2" key="1">
    <citation type="submission" date="2024-10" db="EMBL/GenBank/DDBJ databases">
        <authorList>
            <person name="Kim D."/>
        </authorList>
    </citation>
    <scope>NUCLEOTIDE SEQUENCE [LARGE SCALE GENOMIC DNA]</scope>
    <source>
        <strain evidence="1">BH-2024</strain>
    </source>
</reference>
<comment type="caution">
    <text evidence="1">The sequence shown here is derived from an EMBL/GenBank/DDBJ whole genome shotgun (WGS) entry which is preliminary data.</text>
</comment>
<organism evidence="1 2">
    <name type="scientific">Heterodera trifolii</name>
    <dbReference type="NCBI Taxonomy" id="157864"/>
    <lineage>
        <taxon>Eukaryota</taxon>
        <taxon>Metazoa</taxon>
        <taxon>Ecdysozoa</taxon>
        <taxon>Nematoda</taxon>
        <taxon>Chromadorea</taxon>
        <taxon>Rhabditida</taxon>
        <taxon>Tylenchina</taxon>
        <taxon>Tylenchomorpha</taxon>
        <taxon>Tylenchoidea</taxon>
        <taxon>Heteroderidae</taxon>
        <taxon>Heteroderinae</taxon>
        <taxon>Heterodera</taxon>
    </lineage>
</organism>
<accession>A0ABD2JFL8</accession>
<gene>
    <name evidence="1" type="ORF">niasHT_030271</name>
</gene>
<dbReference type="AlphaFoldDB" id="A0ABD2JFL8"/>
<name>A0ABD2JFL8_9BILA</name>
<proteinExistence type="predicted"/>
<dbReference type="Proteomes" id="UP001620626">
    <property type="component" value="Unassembled WGS sequence"/>
</dbReference>
<evidence type="ECO:0000313" key="2">
    <source>
        <dbReference type="Proteomes" id="UP001620626"/>
    </source>
</evidence>